<feature type="domain" description="Reverse transcriptase" evidence="1">
    <location>
        <begin position="8"/>
        <end position="246"/>
    </location>
</feature>
<name>A0A0C9LZB0_9FUNG</name>
<dbReference type="STRING" id="91626.A0A0C9LZB0"/>
<protein>
    <recommendedName>
        <fullName evidence="1">Reverse transcriptase domain-containing protein</fullName>
    </recommendedName>
</protein>
<evidence type="ECO:0000259" key="1">
    <source>
        <dbReference type="Pfam" id="PF00078"/>
    </source>
</evidence>
<evidence type="ECO:0000313" key="2">
    <source>
        <dbReference type="EMBL" id="GAN11795.1"/>
    </source>
</evidence>
<dbReference type="PANTHER" id="PTHR31635">
    <property type="entry name" value="REVERSE TRANSCRIPTASE DOMAIN-CONTAINING PROTEIN-RELATED"/>
    <property type="match status" value="1"/>
</dbReference>
<dbReference type="OrthoDB" id="2213994at2759"/>
<accession>A0A0C9LZB0</accession>
<dbReference type="EMBL" id="DF837268">
    <property type="protein sequence ID" value="GAN11795.1"/>
    <property type="molecule type" value="Genomic_DNA"/>
</dbReference>
<dbReference type="Pfam" id="PF00078">
    <property type="entry name" value="RVT_1"/>
    <property type="match status" value="1"/>
</dbReference>
<dbReference type="AlphaFoldDB" id="A0A0C9LZB0"/>
<dbReference type="Proteomes" id="UP000053815">
    <property type="component" value="Unassembled WGS sequence"/>
</dbReference>
<gene>
    <name evidence="2" type="ORF">MAM1_0979d11396</name>
</gene>
<organism evidence="2">
    <name type="scientific">Mucor ambiguus</name>
    <dbReference type="NCBI Taxonomy" id="91626"/>
    <lineage>
        <taxon>Eukaryota</taxon>
        <taxon>Fungi</taxon>
        <taxon>Fungi incertae sedis</taxon>
        <taxon>Mucoromycota</taxon>
        <taxon>Mucoromycotina</taxon>
        <taxon>Mucoromycetes</taxon>
        <taxon>Mucorales</taxon>
        <taxon>Mucorineae</taxon>
        <taxon>Mucoraceae</taxon>
        <taxon>Mucor</taxon>
    </lineage>
</organism>
<dbReference type="InterPro" id="IPR000477">
    <property type="entry name" value="RT_dom"/>
</dbReference>
<dbReference type="PANTHER" id="PTHR31635:SF196">
    <property type="entry name" value="REVERSE TRANSCRIPTASE DOMAIN-CONTAINING PROTEIN-RELATED"/>
    <property type="match status" value="1"/>
</dbReference>
<reference evidence="2" key="1">
    <citation type="submission" date="2014-09" db="EMBL/GenBank/DDBJ databases">
        <title>Draft genome sequence of an oleaginous Mucoromycotina fungus Mucor ambiguus NBRC6742.</title>
        <authorList>
            <person name="Takeda I."/>
            <person name="Yamane N."/>
            <person name="Morita T."/>
            <person name="Tamano K."/>
            <person name="Machida M."/>
            <person name="Baker S."/>
            <person name="Koike H."/>
        </authorList>
    </citation>
    <scope>NUCLEOTIDE SEQUENCE</scope>
    <source>
        <strain evidence="2">NBRC 6742</strain>
    </source>
</reference>
<proteinExistence type="predicted"/>
<evidence type="ECO:0000313" key="3">
    <source>
        <dbReference type="Proteomes" id="UP000053815"/>
    </source>
</evidence>
<keyword evidence="3" id="KW-1185">Reference proteome</keyword>
<sequence length="360" mass="41351">MILLKKEGDSKNMGNYRSLSLANCDYKCFTKILNQRMMIVSPKLINAHQIAFIPGKYIVENGLRCQLLMEDAELIWSLTRQQGTTSTLDRDIGLLLDQEKAYYRVNLSYFRAVMNRYGFAVSIANCIHNLMANNQINININRYLTDPVAKLRGFKQGDPISCICYGLAFEPFLQSILQDQDFRGYELQNQVYATAPVIPTKILCYTDDALVFVHDKQDLRLLKYYMDLFCRTSNARFNYSKVDAFSLSGRDNRGYWSRSLDDMKIYHLHYSFGPQPSHLPRFPAHTKFVSVLGKATTVSTLLLSKCWYILRVIPFTQKDIQQITSVAIQFLKKSIFPVIPRKTWTLPRSQGGLGILGVNL</sequence>